<dbReference type="AlphaFoldDB" id="A0A811Y330"/>
<evidence type="ECO:0000313" key="3">
    <source>
        <dbReference type="Proteomes" id="UP000645828"/>
    </source>
</evidence>
<evidence type="ECO:0000256" key="1">
    <source>
        <dbReference type="RuleBase" id="RU367042"/>
    </source>
</evidence>
<sequence length="88" mass="10080">MPKGKKAKKAILAPTVKKKQEAKNVVSLLFEKRPKNFGIGQDIQPKRDLNCFVKCPCYVWLQQQRAIFYKHLKVPHLDVGLPNSYSNA</sequence>
<organism evidence="2 3">
    <name type="scientific">Nyctereutes procyonoides</name>
    <name type="common">Raccoon dog</name>
    <name type="synonym">Canis procyonoides</name>
    <dbReference type="NCBI Taxonomy" id="34880"/>
    <lineage>
        <taxon>Eukaryota</taxon>
        <taxon>Metazoa</taxon>
        <taxon>Chordata</taxon>
        <taxon>Craniata</taxon>
        <taxon>Vertebrata</taxon>
        <taxon>Euteleostomi</taxon>
        <taxon>Mammalia</taxon>
        <taxon>Eutheria</taxon>
        <taxon>Laurasiatheria</taxon>
        <taxon>Carnivora</taxon>
        <taxon>Caniformia</taxon>
        <taxon>Canidae</taxon>
        <taxon>Nyctereutes</taxon>
    </lineage>
</organism>
<gene>
    <name evidence="2" type="ORF">NYPRO_LOCUS3417</name>
</gene>
<accession>A0A811Y330</accession>
<keyword evidence="1" id="KW-0689">Ribosomal protein</keyword>
<comment type="function">
    <text evidence="1">Component of the ribosome.</text>
</comment>
<evidence type="ECO:0000313" key="2">
    <source>
        <dbReference type="EMBL" id="CAD7670622.1"/>
    </source>
</evidence>
<proteinExistence type="inferred from homology"/>
<keyword evidence="1" id="KW-0687">Ribonucleoprotein</keyword>
<keyword evidence="3" id="KW-1185">Reference proteome</keyword>
<dbReference type="PRINTS" id="PR00882">
    <property type="entry name" value="RIBOSOMALL7A"/>
</dbReference>
<reference evidence="2" key="1">
    <citation type="submission" date="2020-12" db="EMBL/GenBank/DDBJ databases">
        <authorList>
            <consortium name="Molecular Ecology Group"/>
        </authorList>
    </citation>
    <scope>NUCLEOTIDE SEQUENCE</scope>
    <source>
        <strain evidence="2">TBG_1078</strain>
    </source>
</reference>
<dbReference type="InterPro" id="IPR001921">
    <property type="entry name" value="Ribosomal_eL8_euk"/>
</dbReference>
<name>A0A811Y330_NYCPR</name>
<dbReference type="GO" id="GO:0022625">
    <property type="term" value="C:cytosolic large ribosomal subunit"/>
    <property type="evidence" value="ECO:0007669"/>
    <property type="project" value="UniProtKB-UniRule"/>
</dbReference>
<dbReference type="GO" id="GO:0003723">
    <property type="term" value="F:RNA binding"/>
    <property type="evidence" value="ECO:0007669"/>
    <property type="project" value="UniProtKB-UniRule"/>
</dbReference>
<dbReference type="Proteomes" id="UP000645828">
    <property type="component" value="Unassembled WGS sequence"/>
</dbReference>
<dbReference type="EMBL" id="CAJHUB010000659">
    <property type="protein sequence ID" value="CAD7670622.1"/>
    <property type="molecule type" value="Genomic_DNA"/>
</dbReference>
<comment type="similarity">
    <text evidence="1">Belongs to the eukaryotic ribosomal protein eL8 family.</text>
</comment>
<comment type="caution">
    <text evidence="2">The sequence shown here is derived from an EMBL/GenBank/DDBJ whole genome shotgun (WGS) entry which is preliminary data.</text>
</comment>
<protein>
    <recommendedName>
        <fullName evidence="1">60S ribosomal protein L7a</fullName>
    </recommendedName>
</protein>